<protein>
    <submittedName>
        <fullName evidence="1">Transposon tf2-11 polyprotein</fullName>
    </submittedName>
</protein>
<name>A0AAV4D5E4_9GAST</name>
<accession>A0AAV4D5E4</accession>
<evidence type="ECO:0000313" key="1">
    <source>
        <dbReference type="EMBL" id="GFO39367.1"/>
    </source>
</evidence>
<sequence>MLVIGIDHVVDCIGNLLVHTSTWQDQVRTLREFFGSLQQVNFILRPTKCMIWASTIDFLAHRLKVGAIGRQEKKNVEKVRIARRPKTKLEFRTF</sequence>
<organism evidence="1 2">
    <name type="scientific">Plakobranchus ocellatus</name>
    <dbReference type="NCBI Taxonomy" id="259542"/>
    <lineage>
        <taxon>Eukaryota</taxon>
        <taxon>Metazoa</taxon>
        <taxon>Spiralia</taxon>
        <taxon>Lophotrochozoa</taxon>
        <taxon>Mollusca</taxon>
        <taxon>Gastropoda</taxon>
        <taxon>Heterobranchia</taxon>
        <taxon>Euthyneura</taxon>
        <taxon>Panpulmonata</taxon>
        <taxon>Sacoglossa</taxon>
        <taxon>Placobranchoidea</taxon>
        <taxon>Plakobranchidae</taxon>
        <taxon>Plakobranchus</taxon>
    </lineage>
</organism>
<reference evidence="1 2" key="1">
    <citation type="journal article" date="2021" name="Elife">
        <title>Chloroplast acquisition without the gene transfer in kleptoplastic sea slugs, Plakobranchus ocellatus.</title>
        <authorList>
            <person name="Maeda T."/>
            <person name="Takahashi S."/>
            <person name="Yoshida T."/>
            <person name="Shimamura S."/>
            <person name="Takaki Y."/>
            <person name="Nagai Y."/>
            <person name="Toyoda A."/>
            <person name="Suzuki Y."/>
            <person name="Arimoto A."/>
            <person name="Ishii H."/>
            <person name="Satoh N."/>
            <person name="Nishiyama T."/>
            <person name="Hasebe M."/>
            <person name="Maruyama T."/>
            <person name="Minagawa J."/>
            <person name="Obokata J."/>
            <person name="Shigenobu S."/>
        </authorList>
    </citation>
    <scope>NUCLEOTIDE SEQUENCE [LARGE SCALE GENOMIC DNA]</scope>
</reference>
<dbReference type="Proteomes" id="UP000735302">
    <property type="component" value="Unassembled WGS sequence"/>
</dbReference>
<dbReference type="SUPFAM" id="SSF56672">
    <property type="entry name" value="DNA/RNA polymerases"/>
    <property type="match status" value="1"/>
</dbReference>
<evidence type="ECO:0000313" key="2">
    <source>
        <dbReference type="Proteomes" id="UP000735302"/>
    </source>
</evidence>
<dbReference type="InterPro" id="IPR043128">
    <property type="entry name" value="Rev_trsase/Diguanyl_cyclase"/>
</dbReference>
<keyword evidence="2" id="KW-1185">Reference proteome</keyword>
<dbReference type="AlphaFoldDB" id="A0AAV4D5E4"/>
<dbReference type="Gene3D" id="3.30.70.270">
    <property type="match status" value="1"/>
</dbReference>
<gene>
    <name evidence="1" type="ORF">PoB_006587200</name>
</gene>
<proteinExistence type="predicted"/>
<dbReference type="InterPro" id="IPR043502">
    <property type="entry name" value="DNA/RNA_pol_sf"/>
</dbReference>
<dbReference type="EMBL" id="BLXT01007492">
    <property type="protein sequence ID" value="GFO39367.1"/>
    <property type="molecule type" value="Genomic_DNA"/>
</dbReference>
<comment type="caution">
    <text evidence="1">The sequence shown here is derived from an EMBL/GenBank/DDBJ whole genome shotgun (WGS) entry which is preliminary data.</text>
</comment>